<proteinExistence type="predicted"/>
<comment type="caution">
    <text evidence="2">The sequence shown here is derived from an EMBL/GenBank/DDBJ whole genome shotgun (WGS) entry which is preliminary data.</text>
</comment>
<name>A0A9X3UHF5_9HYPH</name>
<sequence>MKFQNFISRIDRHADLFNKMTEKLGVREDLADMNNVGPVSRRAALRCLSCANADDCENWLDKRTEPEEAPSYCRNRGLFARLKAAHPLHQE</sequence>
<feature type="domain" description="DUF6455" evidence="1">
    <location>
        <begin position="8"/>
        <end position="84"/>
    </location>
</feature>
<reference evidence="2" key="1">
    <citation type="submission" date="2022-11" db="EMBL/GenBank/DDBJ databases">
        <title>Draft genome sequence of Hoeflea poritis E7-10 and Hoeflea prorocentri PM5-8, separated from scleractinian coral Porites lutea and marine dinoflagellate.</title>
        <authorList>
            <person name="Zhang G."/>
            <person name="Wei Q."/>
            <person name="Cai L."/>
        </authorList>
    </citation>
    <scope>NUCLEOTIDE SEQUENCE</scope>
    <source>
        <strain evidence="2">PM5-8</strain>
    </source>
</reference>
<evidence type="ECO:0000313" key="3">
    <source>
        <dbReference type="Proteomes" id="UP001151234"/>
    </source>
</evidence>
<dbReference type="EMBL" id="JAPJZI010000001">
    <property type="protein sequence ID" value="MDA5398703.1"/>
    <property type="molecule type" value="Genomic_DNA"/>
</dbReference>
<keyword evidence="3" id="KW-1185">Reference proteome</keyword>
<accession>A0A9X3UHF5</accession>
<dbReference type="RefSeq" id="WP_267990109.1">
    <property type="nucleotide sequence ID" value="NZ_JAPJZI010000001.1"/>
</dbReference>
<organism evidence="2 3">
    <name type="scientific">Hoeflea prorocentri</name>
    <dbReference type="NCBI Taxonomy" id="1922333"/>
    <lineage>
        <taxon>Bacteria</taxon>
        <taxon>Pseudomonadati</taxon>
        <taxon>Pseudomonadota</taxon>
        <taxon>Alphaproteobacteria</taxon>
        <taxon>Hyphomicrobiales</taxon>
        <taxon>Rhizobiaceae</taxon>
        <taxon>Hoeflea</taxon>
    </lineage>
</organism>
<dbReference type="Pfam" id="PF20056">
    <property type="entry name" value="DUF6455"/>
    <property type="match status" value="1"/>
</dbReference>
<dbReference type="InterPro" id="IPR045601">
    <property type="entry name" value="DUF6455"/>
</dbReference>
<protein>
    <submittedName>
        <fullName evidence="2">DUF6455 family protein</fullName>
    </submittedName>
</protein>
<evidence type="ECO:0000313" key="2">
    <source>
        <dbReference type="EMBL" id="MDA5398703.1"/>
    </source>
</evidence>
<dbReference type="Proteomes" id="UP001151234">
    <property type="component" value="Unassembled WGS sequence"/>
</dbReference>
<dbReference type="AlphaFoldDB" id="A0A9X3UHF5"/>
<evidence type="ECO:0000259" key="1">
    <source>
        <dbReference type="Pfam" id="PF20056"/>
    </source>
</evidence>
<gene>
    <name evidence="2" type="ORF">OQ273_09000</name>
</gene>